<dbReference type="AlphaFoldDB" id="A0A1G9RZJ3"/>
<keyword evidence="3" id="KW-1185">Reference proteome</keyword>
<accession>A0A1G9RZJ3</accession>
<dbReference type="OrthoDB" id="6168142at2"/>
<name>A0A1G9RZJ3_9GAMM</name>
<evidence type="ECO:0000256" key="1">
    <source>
        <dbReference type="SAM" id="SignalP"/>
    </source>
</evidence>
<evidence type="ECO:0008006" key="4">
    <source>
        <dbReference type="Google" id="ProtNLM"/>
    </source>
</evidence>
<dbReference type="InterPro" id="IPR019637">
    <property type="entry name" value="DUF2501"/>
</dbReference>
<feature type="signal peptide" evidence="1">
    <location>
        <begin position="1"/>
        <end position="21"/>
    </location>
</feature>
<organism evidence="2 3">
    <name type="scientific">Modicisalibacter muralis</name>
    <dbReference type="NCBI Taxonomy" id="119000"/>
    <lineage>
        <taxon>Bacteria</taxon>
        <taxon>Pseudomonadati</taxon>
        <taxon>Pseudomonadota</taxon>
        <taxon>Gammaproteobacteria</taxon>
        <taxon>Oceanospirillales</taxon>
        <taxon>Halomonadaceae</taxon>
        <taxon>Modicisalibacter</taxon>
    </lineage>
</organism>
<feature type="chain" id="PRO_5011518330" description="DUF2501 domain-containing protein" evidence="1">
    <location>
        <begin position="22"/>
        <end position="148"/>
    </location>
</feature>
<sequence length="148" mass="15103">MNIRHSAMLAMLFAMTTTASAQSLDSLKESAGDLFSGGSESASGASFLGSLGSGSFSLGSMENVAGVLGYCQEQGYTSSATEMAKDRLMEQIGGQQEASQDSAYQQGLSGILQGEGDKSFSLGGVKDQVGEKVCNTVADQAISSFLGG</sequence>
<keyword evidence="1" id="KW-0732">Signal</keyword>
<dbReference type="Pfam" id="PF10696">
    <property type="entry name" value="DUF2501"/>
    <property type="match status" value="1"/>
</dbReference>
<gene>
    <name evidence="2" type="ORF">SAMN05661010_03831</name>
</gene>
<dbReference type="Proteomes" id="UP000198654">
    <property type="component" value="Unassembled WGS sequence"/>
</dbReference>
<evidence type="ECO:0000313" key="2">
    <source>
        <dbReference type="EMBL" id="SDM27905.1"/>
    </source>
</evidence>
<proteinExistence type="predicted"/>
<reference evidence="2 3" key="1">
    <citation type="submission" date="2016-10" db="EMBL/GenBank/DDBJ databases">
        <authorList>
            <person name="de Groot N.N."/>
        </authorList>
    </citation>
    <scope>NUCLEOTIDE SEQUENCE [LARGE SCALE GENOMIC DNA]</scope>
    <source>
        <strain evidence="2 3">DSM 14789</strain>
    </source>
</reference>
<dbReference type="RefSeq" id="WP_089730881.1">
    <property type="nucleotide sequence ID" value="NZ_FNGI01000017.1"/>
</dbReference>
<evidence type="ECO:0000313" key="3">
    <source>
        <dbReference type="Proteomes" id="UP000198654"/>
    </source>
</evidence>
<dbReference type="STRING" id="119000.SAMN05661010_03831"/>
<protein>
    <recommendedName>
        <fullName evidence="4">DUF2501 domain-containing protein</fullName>
    </recommendedName>
</protein>
<dbReference type="EMBL" id="FNGI01000017">
    <property type="protein sequence ID" value="SDM27905.1"/>
    <property type="molecule type" value="Genomic_DNA"/>
</dbReference>